<dbReference type="PANTHER" id="PTHR10407">
    <property type="entry name" value="HUNTINGTIN INTERACTING PROTEIN 1"/>
    <property type="match status" value="1"/>
</dbReference>
<dbReference type="GO" id="GO:0006897">
    <property type="term" value="P:endocytosis"/>
    <property type="evidence" value="ECO:0007669"/>
    <property type="project" value="InterPro"/>
</dbReference>
<accession>A0A0H5C5E8</accession>
<dbReference type="SUPFAM" id="SSF48464">
    <property type="entry name" value="ENTH/VHS domain"/>
    <property type="match status" value="1"/>
</dbReference>
<dbReference type="PROSITE" id="PS50942">
    <property type="entry name" value="ENTH"/>
    <property type="match status" value="1"/>
</dbReference>
<dbReference type="InterPro" id="IPR002558">
    <property type="entry name" value="ILWEQ_dom"/>
</dbReference>
<dbReference type="GO" id="GO:0035615">
    <property type="term" value="F:clathrin adaptor activity"/>
    <property type="evidence" value="ECO:0007669"/>
    <property type="project" value="TreeGrafter"/>
</dbReference>
<sequence length="1046" mass="117389">MSKVISDSELATSVKKATSVDETAPKRKHVRCCIVYTWDHKSARAFFNQLKSLPIQGDEVQLFKALITLHKVLQEGHQSALKEAIKNMDWIDSLGRSVHGDGFKGYGRLIKEYVIYLLKKLSFHRNHRGFNGTFEYEEYVSLVTVENPDEGYEAILDLMALQDSLDDFQRMIFSSISHDRKSECKISALVPLVAESYGIYKFITSMLRAIYRSTGSDDALEPLRQRYDSQHSRLFEFYADCSSIRYLTSLITIPRLPETPPNLFITDDDDNSSVARPQSRQTVETNEPTPEPLSAQPTMAPFQQPIATQPTGVDFWNTQQNVYEAEQARLAEQYQQQALAQQQAAEQQRMLFEEQQRQQAEQQRLAQEQLLREQLQNQAQGRVAELERDLLTMRQQYENDQLLLQQYDQRVKALEQEIATTTESATQQIGSKDELINNLQEQLTLWKNKYDSLAKLYSQLRQEHLTLLNKFKKLQQKAASAQEAIERREKLEKDLKSKNVELAGLIRERDRARLDLEKFKGGKDNEVDQLELKVRDLTLKLDDAERSQSSNLSSIFAQHKKEIDELQSKLEQQSRSIHPDLEQKLKEKEEEIEIMQQTMDDALEELAAAQNSNDAAINEQIDDVLIDHLTKLTSLVDAILASGIKRIQDALYELDSPMQTGNQNSSPEYLLSVIEKGSSAATDFCTSFNDFIADGPNGDHSEIIRSLNEFTSSINDILMNVKGIVRLAKSDAQADKLVETGRATAEVSEDFLISLLSDVLEGTDEEKTDVVINGNVKVQEKLQILTDLADDLAPRSTLKHVSGDLGEVVDSELNNAANAIASAATQLSGLLSQPQDASVSKIDFDINKAILSAAVAVTNAISILINAAIDTQNEIVAQNKGSGTRAQFYKKHNRWTEGLISAAKAVAASTKILIETADGVLKAKNSHEELIVASNEVAAATAQLVAASRVKATFMSKTQDKLENASKTVTSACRTLVTQVQDILDKRANGGSDEVDYSKLTNHENKTMEMEQQVEILKLENALNAARKRLGEIRKYGYREGDSDEE</sequence>
<dbReference type="SMART" id="SM00307">
    <property type="entry name" value="ILWEQ"/>
    <property type="match status" value="1"/>
</dbReference>
<dbReference type="GO" id="GO:0007015">
    <property type="term" value="P:actin filament organization"/>
    <property type="evidence" value="ECO:0007669"/>
    <property type="project" value="TreeGrafter"/>
</dbReference>
<dbReference type="InterPro" id="IPR011417">
    <property type="entry name" value="ANTH_dom"/>
</dbReference>
<dbReference type="GO" id="GO:0051015">
    <property type="term" value="F:actin filament binding"/>
    <property type="evidence" value="ECO:0007669"/>
    <property type="project" value="TreeGrafter"/>
</dbReference>
<dbReference type="GO" id="GO:0030479">
    <property type="term" value="C:actin cortical patch"/>
    <property type="evidence" value="ECO:0007669"/>
    <property type="project" value="TreeGrafter"/>
</dbReference>
<keyword evidence="4" id="KW-0009">Actin-binding</keyword>
<feature type="coiled-coil region" evidence="5">
    <location>
        <begin position="1000"/>
        <end position="1029"/>
    </location>
</feature>
<dbReference type="AlphaFoldDB" id="A0A0H5C5E8"/>
<evidence type="ECO:0000256" key="1">
    <source>
        <dbReference type="ARBA" id="ARBA00004496"/>
    </source>
</evidence>
<dbReference type="GO" id="GO:0032051">
    <property type="term" value="F:clathrin light chain binding"/>
    <property type="evidence" value="ECO:0007669"/>
    <property type="project" value="TreeGrafter"/>
</dbReference>
<feature type="domain" description="ENTH" evidence="7">
    <location>
        <begin position="2"/>
        <end position="131"/>
    </location>
</feature>
<dbReference type="SMART" id="SM00273">
    <property type="entry name" value="ENTH"/>
    <property type="match status" value="1"/>
</dbReference>
<evidence type="ECO:0000256" key="4">
    <source>
        <dbReference type="ARBA" id="ARBA00023203"/>
    </source>
</evidence>
<dbReference type="GO" id="GO:0048268">
    <property type="term" value="P:clathrin coat assembly"/>
    <property type="evidence" value="ECO:0007669"/>
    <property type="project" value="TreeGrafter"/>
</dbReference>
<evidence type="ECO:0000313" key="9">
    <source>
        <dbReference type="EMBL" id="CEP23213.1"/>
    </source>
</evidence>
<feature type="domain" description="I/LWEQ" evidence="8">
    <location>
        <begin position="797"/>
        <end position="1041"/>
    </location>
</feature>
<dbReference type="Proteomes" id="UP000038830">
    <property type="component" value="Unassembled WGS sequence"/>
</dbReference>
<dbReference type="GO" id="GO:0080025">
    <property type="term" value="F:phosphatidylinositol-3,5-bisphosphate binding"/>
    <property type="evidence" value="ECO:0007669"/>
    <property type="project" value="TreeGrafter"/>
</dbReference>
<dbReference type="PANTHER" id="PTHR10407:SF15">
    <property type="entry name" value="HUNTINGTIN INTERACTING PROTEIN 1"/>
    <property type="match status" value="1"/>
</dbReference>
<dbReference type="Pfam" id="PF01608">
    <property type="entry name" value="I_LWEQ"/>
    <property type="match status" value="1"/>
</dbReference>
<dbReference type="Gene3D" id="1.25.40.90">
    <property type="match status" value="1"/>
</dbReference>
<evidence type="ECO:0000256" key="6">
    <source>
        <dbReference type="SAM" id="MobiDB-lite"/>
    </source>
</evidence>
<name>A0A0H5C5E8_CYBJN</name>
<evidence type="ECO:0000256" key="2">
    <source>
        <dbReference type="ARBA" id="ARBA00010135"/>
    </source>
</evidence>
<evidence type="ECO:0000313" key="10">
    <source>
        <dbReference type="Proteomes" id="UP000038830"/>
    </source>
</evidence>
<evidence type="ECO:0000259" key="8">
    <source>
        <dbReference type="PROSITE" id="PS50945"/>
    </source>
</evidence>
<feature type="compositionally biased region" description="Polar residues" evidence="6">
    <location>
        <begin position="272"/>
        <end position="288"/>
    </location>
</feature>
<evidence type="ECO:0000256" key="5">
    <source>
        <dbReference type="SAM" id="Coils"/>
    </source>
</evidence>
<evidence type="ECO:0000256" key="3">
    <source>
        <dbReference type="ARBA" id="ARBA00022490"/>
    </source>
</evidence>
<dbReference type="SUPFAM" id="SSF109885">
    <property type="entry name" value="I/LWEQ domain"/>
    <property type="match status" value="1"/>
</dbReference>
<dbReference type="InterPro" id="IPR030224">
    <property type="entry name" value="Sla2_fam"/>
</dbReference>
<dbReference type="Pfam" id="PF07651">
    <property type="entry name" value="ANTH"/>
    <property type="match status" value="1"/>
</dbReference>
<organism evidence="9 10">
    <name type="scientific">Cyberlindnera jadinii (strain ATCC 18201 / CBS 1600 / BCRC 20928 / JCM 3617 / NBRC 0987 / NRRL Y-1542)</name>
    <name type="common">Torula yeast</name>
    <name type="synonym">Candida utilis</name>
    <dbReference type="NCBI Taxonomy" id="983966"/>
    <lineage>
        <taxon>Eukaryota</taxon>
        <taxon>Fungi</taxon>
        <taxon>Dikarya</taxon>
        <taxon>Ascomycota</taxon>
        <taxon>Saccharomycotina</taxon>
        <taxon>Saccharomycetes</taxon>
        <taxon>Phaffomycetales</taxon>
        <taxon>Phaffomycetaceae</taxon>
        <taxon>Cyberlindnera</taxon>
    </lineage>
</organism>
<keyword evidence="3" id="KW-0963">Cytoplasm</keyword>
<feature type="coiled-coil region" evidence="5">
    <location>
        <begin position="343"/>
        <end position="619"/>
    </location>
</feature>
<evidence type="ECO:0008006" key="11">
    <source>
        <dbReference type="Google" id="ProtNLM"/>
    </source>
</evidence>
<feature type="region of interest" description="Disordered" evidence="6">
    <location>
        <begin position="263"/>
        <end position="298"/>
    </location>
</feature>
<reference evidence="10" key="1">
    <citation type="journal article" date="2015" name="J. Biotechnol.">
        <title>The structure of the Cyberlindnera jadinii genome and its relation to Candida utilis analyzed by the occurrence of single nucleotide polymorphisms.</title>
        <authorList>
            <person name="Rupp O."/>
            <person name="Brinkrolf K."/>
            <person name="Buerth C."/>
            <person name="Kunigo M."/>
            <person name="Schneider J."/>
            <person name="Jaenicke S."/>
            <person name="Goesmann A."/>
            <person name="Puehler A."/>
            <person name="Jaeger K.-E."/>
            <person name="Ernst J.F."/>
        </authorList>
    </citation>
    <scope>NUCLEOTIDE SEQUENCE [LARGE SCALE GENOMIC DNA]</scope>
    <source>
        <strain evidence="10">ATCC 18201 / CBS 1600 / BCRC 20928 / JCM 3617 / NBRC 0987 / NRRL Y-1542</strain>
    </source>
</reference>
<dbReference type="Gene3D" id="1.20.1410.10">
    <property type="entry name" value="I/LWEQ domain"/>
    <property type="match status" value="1"/>
</dbReference>
<comment type="subcellular location">
    <subcellularLocation>
        <location evidence="1">Cytoplasm</location>
    </subcellularLocation>
</comment>
<proteinExistence type="inferred from homology"/>
<dbReference type="EMBL" id="CDQK01000004">
    <property type="protein sequence ID" value="CEP23213.1"/>
    <property type="molecule type" value="Genomic_DNA"/>
</dbReference>
<gene>
    <name evidence="9" type="ORF">BN1211_3746</name>
</gene>
<dbReference type="InterPro" id="IPR008942">
    <property type="entry name" value="ENTH_VHS"/>
</dbReference>
<dbReference type="InterPro" id="IPR013809">
    <property type="entry name" value="ENTH"/>
</dbReference>
<comment type="similarity">
    <text evidence="2">Belongs to the SLA2 family.</text>
</comment>
<dbReference type="CDD" id="cd17007">
    <property type="entry name" value="ANTH_N_Sla2p"/>
    <property type="match status" value="1"/>
</dbReference>
<dbReference type="GO" id="GO:0030136">
    <property type="term" value="C:clathrin-coated vesicle"/>
    <property type="evidence" value="ECO:0007669"/>
    <property type="project" value="TreeGrafter"/>
</dbReference>
<protein>
    <recommendedName>
        <fullName evidence="11">ANTH-domain-containing protein</fullName>
    </recommendedName>
</protein>
<dbReference type="InterPro" id="IPR035964">
    <property type="entry name" value="I/LWEQ_dom_sf"/>
</dbReference>
<keyword evidence="5" id="KW-0175">Coiled coil</keyword>
<evidence type="ECO:0000259" key="7">
    <source>
        <dbReference type="PROSITE" id="PS50942"/>
    </source>
</evidence>
<dbReference type="GO" id="GO:0043325">
    <property type="term" value="F:phosphatidylinositol-3,4-bisphosphate binding"/>
    <property type="evidence" value="ECO:0007669"/>
    <property type="project" value="TreeGrafter"/>
</dbReference>
<dbReference type="PROSITE" id="PS50945">
    <property type="entry name" value="I_LWEQ"/>
    <property type="match status" value="1"/>
</dbReference>